<evidence type="ECO:0000256" key="1">
    <source>
        <dbReference type="SAM" id="SignalP"/>
    </source>
</evidence>
<feature type="chain" id="PRO_5041959594" evidence="1">
    <location>
        <begin position="21"/>
        <end position="178"/>
    </location>
</feature>
<organism evidence="2 3">
    <name type="scientific">Lepraria neglecta</name>
    <dbReference type="NCBI Taxonomy" id="209136"/>
    <lineage>
        <taxon>Eukaryota</taxon>
        <taxon>Fungi</taxon>
        <taxon>Dikarya</taxon>
        <taxon>Ascomycota</taxon>
        <taxon>Pezizomycotina</taxon>
        <taxon>Lecanoromycetes</taxon>
        <taxon>OSLEUM clade</taxon>
        <taxon>Lecanoromycetidae</taxon>
        <taxon>Lecanorales</taxon>
        <taxon>Lecanorineae</taxon>
        <taxon>Stereocaulaceae</taxon>
        <taxon>Lepraria</taxon>
    </lineage>
</organism>
<sequence length="178" mass="18911">MLSKTSLTAAAIALTSSAAAQTLTLNVSGTPSYLDSVLAGYTTLSYANNTIYIGQVKNQLYSEELVLSSVGGYGLAFQSYHLPAGELQTVYINPNVTAPVFFTDPGADVPSGVDSQGFSFDNAANRLTNGGENNFMFCQDLAESELNSWRLWWEGDGIANGVSCLVGVDLIKVVECED</sequence>
<feature type="signal peptide" evidence="1">
    <location>
        <begin position="1"/>
        <end position="20"/>
    </location>
</feature>
<name>A0AAE0DKA9_9LECA</name>
<dbReference type="EMBL" id="JASNWA010000007">
    <property type="protein sequence ID" value="KAK3172375.1"/>
    <property type="molecule type" value="Genomic_DNA"/>
</dbReference>
<reference evidence="2" key="1">
    <citation type="submission" date="2022-11" db="EMBL/GenBank/DDBJ databases">
        <title>Chromosomal genome sequence assembly and mating type (MAT) locus characterization of the leprose asexual lichenized fungus Lepraria neglecta (Nyl.) Erichsen.</title>
        <authorList>
            <person name="Allen J.L."/>
            <person name="Pfeffer B."/>
        </authorList>
    </citation>
    <scope>NUCLEOTIDE SEQUENCE</scope>
    <source>
        <strain evidence="2">Allen 5258</strain>
    </source>
</reference>
<accession>A0AAE0DKA9</accession>
<gene>
    <name evidence="2" type="ORF">OEA41_005696</name>
</gene>
<proteinExistence type="predicted"/>
<keyword evidence="3" id="KW-1185">Reference proteome</keyword>
<comment type="caution">
    <text evidence="2">The sequence shown here is derived from an EMBL/GenBank/DDBJ whole genome shotgun (WGS) entry which is preliminary data.</text>
</comment>
<evidence type="ECO:0000313" key="3">
    <source>
        <dbReference type="Proteomes" id="UP001276659"/>
    </source>
</evidence>
<protein>
    <submittedName>
        <fullName evidence="2">Uncharacterized protein</fullName>
    </submittedName>
</protein>
<dbReference type="Proteomes" id="UP001276659">
    <property type="component" value="Unassembled WGS sequence"/>
</dbReference>
<keyword evidence="1" id="KW-0732">Signal</keyword>
<evidence type="ECO:0000313" key="2">
    <source>
        <dbReference type="EMBL" id="KAK3172375.1"/>
    </source>
</evidence>
<dbReference type="AlphaFoldDB" id="A0AAE0DKA9"/>